<dbReference type="Proteomes" id="UP000008207">
    <property type="component" value="Chromosome"/>
</dbReference>
<proteinExistence type="predicted"/>
<name>B8IG90_METNO</name>
<dbReference type="STRING" id="460265.Mnod_6809"/>
<organism evidence="2 3">
    <name type="scientific">Methylobacterium nodulans (strain LMG 21967 / CNCM I-2342 / ORS 2060)</name>
    <dbReference type="NCBI Taxonomy" id="460265"/>
    <lineage>
        <taxon>Bacteria</taxon>
        <taxon>Pseudomonadati</taxon>
        <taxon>Pseudomonadota</taxon>
        <taxon>Alphaproteobacteria</taxon>
        <taxon>Hyphomicrobiales</taxon>
        <taxon>Methylobacteriaceae</taxon>
        <taxon>Methylobacterium</taxon>
    </lineage>
</organism>
<sequence length="55" mass="5927">MVWFVAGAVLGLAHGIVRLVRAPRPLRSPARTLVITTFIGLMAIGLPLWLAAHLI</sequence>
<feature type="transmembrane region" description="Helical" evidence="1">
    <location>
        <begin position="31"/>
        <end position="52"/>
    </location>
</feature>
<accession>B8IG90</accession>
<keyword evidence="3" id="KW-1185">Reference proteome</keyword>
<dbReference type="HOGENOM" id="CLU_3027112_0_0_5"/>
<reference evidence="2 3" key="1">
    <citation type="submission" date="2009-01" db="EMBL/GenBank/DDBJ databases">
        <title>Complete sequence of chromosome of Methylobacterium nodulans ORS 2060.</title>
        <authorList>
            <consortium name="US DOE Joint Genome Institute"/>
            <person name="Lucas S."/>
            <person name="Copeland A."/>
            <person name="Lapidus A."/>
            <person name="Glavina del Rio T."/>
            <person name="Dalin E."/>
            <person name="Tice H."/>
            <person name="Bruce D."/>
            <person name="Goodwin L."/>
            <person name="Pitluck S."/>
            <person name="Sims D."/>
            <person name="Brettin T."/>
            <person name="Detter J.C."/>
            <person name="Han C."/>
            <person name="Larimer F."/>
            <person name="Land M."/>
            <person name="Hauser L."/>
            <person name="Kyrpides N."/>
            <person name="Ivanova N."/>
            <person name="Marx C.J."/>
            <person name="Richardson P."/>
        </authorList>
    </citation>
    <scope>NUCLEOTIDE SEQUENCE [LARGE SCALE GENOMIC DNA]</scope>
    <source>
        <strain evidence="3">LMG 21967 / CNCM I-2342 / ORS 2060</strain>
    </source>
</reference>
<protein>
    <submittedName>
        <fullName evidence="2">Uncharacterized protein</fullName>
    </submittedName>
</protein>
<keyword evidence="1" id="KW-1133">Transmembrane helix</keyword>
<evidence type="ECO:0000313" key="2">
    <source>
        <dbReference type="EMBL" id="ACL61567.1"/>
    </source>
</evidence>
<dbReference type="AlphaFoldDB" id="B8IG90"/>
<dbReference type="EMBL" id="CP001349">
    <property type="protein sequence ID" value="ACL61567.1"/>
    <property type="molecule type" value="Genomic_DNA"/>
</dbReference>
<gene>
    <name evidence="2" type="ordered locus">Mnod_6809</name>
</gene>
<dbReference type="KEGG" id="mno:Mnod_6809"/>
<evidence type="ECO:0000313" key="3">
    <source>
        <dbReference type="Proteomes" id="UP000008207"/>
    </source>
</evidence>
<evidence type="ECO:0000256" key="1">
    <source>
        <dbReference type="SAM" id="Phobius"/>
    </source>
</evidence>
<keyword evidence="1" id="KW-0812">Transmembrane</keyword>
<keyword evidence="1" id="KW-0472">Membrane</keyword>